<evidence type="ECO:0000256" key="1">
    <source>
        <dbReference type="ARBA" id="ARBA00004370"/>
    </source>
</evidence>
<dbReference type="InterPro" id="IPR052491">
    <property type="entry name" value="TNFRSF10"/>
</dbReference>
<reference evidence="11" key="1">
    <citation type="submission" date="2025-08" db="UniProtKB">
        <authorList>
            <consortium name="RefSeq"/>
        </authorList>
    </citation>
    <scope>IDENTIFICATION</scope>
</reference>
<name>A0ABM0RP69_GALVR</name>
<comment type="subcellular location">
    <subcellularLocation>
        <location evidence="1">Membrane</location>
    </subcellularLocation>
</comment>
<feature type="disulfide bond" evidence="7">
    <location>
        <begin position="107"/>
        <end position="125"/>
    </location>
</feature>
<dbReference type="SMART" id="SM00208">
    <property type="entry name" value="TNFR"/>
    <property type="match status" value="3"/>
</dbReference>
<evidence type="ECO:0000256" key="8">
    <source>
        <dbReference type="SAM" id="Phobius"/>
    </source>
</evidence>
<dbReference type="PROSITE" id="PS00652">
    <property type="entry name" value="TNFR_NGFR_1"/>
    <property type="match status" value="1"/>
</dbReference>
<feature type="repeat" description="TNFR-Cys" evidence="7">
    <location>
        <begin position="84"/>
        <end position="125"/>
    </location>
</feature>
<keyword evidence="2" id="KW-0677">Repeat</keyword>
<accession>A0ABM0RP69</accession>
<dbReference type="Pfam" id="PF00020">
    <property type="entry name" value="TNFR_c6"/>
    <property type="match status" value="2"/>
</dbReference>
<feature type="disulfide bond" evidence="7">
    <location>
        <begin position="65"/>
        <end position="83"/>
    </location>
</feature>
<sequence length="185" mass="20450">MTIVTPCGPDEYPHENLCCKLCPAGHHVSKHCSVNHGIAECAECESRTFSAHPNGETTCQSCALCREDQEVVVECSWTSEQLCRCKQGVFYCDSAHCTESCFRCSRCPEDMAVLHPCNATADTVCAQTKAEPGNSNWIYVLVVVIVIVFIIGVGAIYLCCKRNDVLRHVAKFFKSKYAFTVGRVE</sequence>
<feature type="repeat" description="TNFR-Cys" evidence="7">
    <location>
        <begin position="43"/>
        <end position="83"/>
    </location>
</feature>
<keyword evidence="6" id="KW-0325">Glycoprotein</keyword>
<dbReference type="SUPFAM" id="SSF57586">
    <property type="entry name" value="TNF receptor-like"/>
    <property type="match status" value="2"/>
</dbReference>
<evidence type="ECO:0000313" key="10">
    <source>
        <dbReference type="Proteomes" id="UP000694923"/>
    </source>
</evidence>
<feature type="domain" description="TNFR-Cys" evidence="9">
    <location>
        <begin position="84"/>
        <end position="125"/>
    </location>
</feature>
<organism evidence="10 11">
    <name type="scientific">Galeopterus variegatus</name>
    <name type="common">Malayan flying lemur</name>
    <name type="synonym">Cynocephalus variegatus</name>
    <dbReference type="NCBI Taxonomy" id="482537"/>
    <lineage>
        <taxon>Eukaryota</taxon>
        <taxon>Metazoa</taxon>
        <taxon>Chordata</taxon>
        <taxon>Craniata</taxon>
        <taxon>Vertebrata</taxon>
        <taxon>Euteleostomi</taxon>
        <taxon>Mammalia</taxon>
        <taxon>Eutheria</taxon>
        <taxon>Euarchontoglires</taxon>
        <taxon>Dermoptera</taxon>
        <taxon>Cynocephalidae</taxon>
        <taxon>Galeopterus</taxon>
    </lineage>
</organism>
<feature type="disulfide bond" evidence="7">
    <location>
        <begin position="44"/>
        <end position="59"/>
    </location>
</feature>
<evidence type="ECO:0000313" key="11">
    <source>
        <dbReference type="RefSeq" id="XP_008582410.1"/>
    </source>
</evidence>
<proteinExistence type="predicted"/>
<evidence type="ECO:0000256" key="3">
    <source>
        <dbReference type="ARBA" id="ARBA00023136"/>
    </source>
</evidence>
<keyword evidence="8" id="KW-0812">Transmembrane</keyword>
<comment type="caution">
    <text evidence="7">Lacks conserved residue(s) required for the propagation of feature annotation.</text>
</comment>
<protein>
    <submittedName>
        <fullName evidence="11">Tumor necrosis factor receptor superfamily member 26-like</fullName>
    </submittedName>
</protein>
<feature type="disulfide bond" evidence="7">
    <location>
        <begin position="104"/>
        <end position="117"/>
    </location>
</feature>
<keyword evidence="10" id="KW-1185">Reference proteome</keyword>
<dbReference type="RefSeq" id="XP_008582410.1">
    <property type="nucleotide sequence ID" value="XM_008584188.1"/>
</dbReference>
<dbReference type="GeneID" id="103599971"/>
<evidence type="ECO:0000256" key="2">
    <source>
        <dbReference type="ARBA" id="ARBA00022737"/>
    </source>
</evidence>
<keyword evidence="5" id="KW-0675">Receptor</keyword>
<dbReference type="PANTHER" id="PTHR46330">
    <property type="entry name" value="TUMOR NECROSIS FACTOR RECEPTOR SUPERFAMILY MEMBER 10B"/>
    <property type="match status" value="1"/>
</dbReference>
<evidence type="ECO:0000259" key="9">
    <source>
        <dbReference type="PROSITE" id="PS50050"/>
    </source>
</evidence>
<evidence type="ECO:0000256" key="7">
    <source>
        <dbReference type="PROSITE-ProRule" id="PRU00206"/>
    </source>
</evidence>
<dbReference type="PROSITE" id="PS50050">
    <property type="entry name" value="TNFR_NGFR_2"/>
    <property type="match status" value="2"/>
</dbReference>
<dbReference type="Proteomes" id="UP000694923">
    <property type="component" value="Unplaced"/>
</dbReference>
<dbReference type="Gene3D" id="2.10.50.10">
    <property type="entry name" value="Tumor Necrosis Factor Receptor, subunit A, domain 2"/>
    <property type="match status" value="3"/>
</dbReference>
<dbReference type="PANTHER" id="PTHR46330:SF16">
    <property type="entry name" value="TUMOR NECROSIS FACTOR RECEPTOR SUPERFAMILY MEMBER 22"/>
    <property type="match status" value="1"/>
</dbReference>
<gene>
    <name evidence="11" type="primary">LOC103599971</name>
</gene>
<keyword evidence="4 7" id="KW-1015">Disulfide bond</keyword>
<dbReference type="InterPro" id="IPR001368">
    <property type="entry name" value="TNFR/NGFR_Cys_rich_reg"/>
</dbReference>
<keyword evidence="3 8" id="KW-0472">Membrane</keyword>
<keyword evidence="8" id="KW-1133">Transmembrane helix</keyword>
<feature type="domain" description="TNFR-Cys" evidence="9">
    <location>
        <begin position="43"/>
        <end position="83"/>
    </location>
</feature>
<dbReference type="CDD" id="cd15837">
    <property type="entry name" value="TNFRSF26"/>
    <property type="match status" value="1"/>
</dbReference>
<evidence type="ECO:0000256" key="6">
    <source>
        <dbReference type="ARBA" id="ARBA00023180"/>
    </source>
</evidence>
<dbReference type="InterPro" id="IPR034062">
    <property type="entry name" value="TNFRSF26_N"/>
</dbReference>
<feature type="transmembrane region" description="Helical" evidence="8">
    <location>
        <begin position="137"/>
        <end position="160"/>
    </location>
</feature>
<evidence type="ECO:0000256" key="4">
    <source>
        <dbReference type="ARBA" id="ARBA00023157"/>
    </source>
</evidence>
<feature type="disulfide bond" evidence="7">
    <location>
        <begin position="62"/>
        <end position="75"/>
    </location>
</feature>
<evidence type="ECO:0000256" key="5">
    <source>
        <dbReference type="ARBA" id="ARBA00023170"/>
    </source>
</evidence>